<dbReference type="GO" id="GO:0008360">
    <property type="term" value="P:regulation of cell shape"/>
    <property type="evidence" value="ECO:0007669"/>
    <property type="project" value="UniProtKB-KW"/>
</dbReference>
<dbReference type="InterPro" id="IPR023346">
    <property type="entry name" value="Lysozyme-like_dom_sf"/>
</dbReference>
<evidence type="ECO:0000256" key="12">
    <source>
        <dbReference type="SAM" id="MobiDB-lite"/>
    </source>
</evidence>
<name>A0A0S2F7W8_LYSAN</name>
<evidence type="ECO:0000256" key="3">
    <source>
        <dbReference type="ARBA" id="ARBA00022676"/>
    </source>
</evidence>
<evidence type="ECO:0000256" key="5">
    <source>
        <dbReference type="ARBA" id="ARBA00022692"/>
    </source>
</evidence>
<evidence type="ECO:0000256" key="9">
    <source>
        <dbReference type="ARBA" id="ARBA00023136"/>
    </source>
</evidence>
<dbReference type="Pfam" id="PF00912">
    <property type="entry name" value="Transgly"/>
    <property type="match status" value="1"/>
</dbReference>
<dbReference type="PANTHER" id="PTHR30400">
    <property type="entry name" value="MONOFUNCTIONAL BIOSYNTHETIC PEPTIDOGLYCAN TRANSGLYCOSYLASE"/>
    <property type="match status" value="1"/>
</dbReference>
<gene>
    <name evidence="11 14" type="primary">mtgA</name>
    <name evidence="14" type="ORF">LA76x_1488</name>
</gene>
<keyword evidence="1 11" id="KW-1003">Cell membrane</keyword>
<dbReference type="Gene3D" id="1.10.3810.10">
    <property type="entry name" value="Biosynthetic peptidoglycan transglycosylase-like"/>
    <property type="match status" value="1"/>
</dbReference>
<dbReference type="Proteomes" id="UP000060787">
    <property type="component" value="Chromosome"/>
</dbReference>
<keyword evidence="4 11" id="KW-0808">Transferase</keyword>
<evidence type="ECO:0000313" key="14">
    <source>
        <dbReference type="EMBL" id="ALN79644.1"/>
    </source>
</evidence>
<dbReference type="HAMAP" id="MF_00766">
    <property type="entry name" value="PGT_MtgA"/>
    <property type="match status" value="1"/>
</dbReference>
<dbReference type="EMBL" id="CP011129">
    <property type="protein sequence ID" value="ALN79644.1"/>
    <property type="molecule type" value="Genomic_DNA"/>
</dbReference>
<proteinExistence type="inferred from homology"/>
<comment type="function">
    <text evidence="11">Peptidoglycan polymerase that catalyzes glycan chain elongation from lipid-linked precursors.</text>
</comment>
<comment type="catalytic activity">
    <reaction evidence="11">
        <text>[GlcNAc-(1-&gt;4)-Mur2Ac(oyl-L-Ala-gamma-D-Glu-L-Lys-D-Ala-D-Ala)](n)-di-trans,octa-cis-undecaprenyl diphosphate + beta-D-GlcNAc-(1-&gt;4)-Mur2Ac(oyl-L-Ala-gamma-D-Glu-L-Lys-D-Ala-D-Ala)-di-trans,octa-cis-undecaprenyl diphosphate = [GlcNAc-(1-&gt;4)-Mur2Ac(oyl-L-Ala-gamma-D-Glu-L-Lys-D-Ala-D-Ala)](n+1)-di-trans,octa-cis-undecaprenyl diphosphate + di-trans,octa-cis-undecaprenyl diphosphate + H(+)</text>
        <dbReference type="Rhea" id="RHEA:23708"/>
        <dbReference type="Rhea" id="RHEA-COMP:9602"/>
        <dbReference type="Rhea" id="RHEA-COMP:9603"/>
        <dbReference type="ChEBI" id="CHEBI:15378"/>
        <dbReference type="ChEBI" id="CHEBI:58405"/>
        <dbReference type="ChEBI" id="CHEBI:60033"/>
        <dbReference type="ChEBI" id="CHEBI:78435"/>
        <dbReference type="EC" id="2.4.99.28"/>
    </reaction>
</comment>
<keyword evidence="6 11" id="KW-0133">Cell shape</keyword>
<evidence type="ECO:0000256" key="6">
    <source>
        <dbReference type="ARBA" id="ARBA00022960"/>
    </source>
</evidence>
<dbReference type="UniPathway" id="UPA00219"/>
<evidence type="ECO:0000256" key="10">
    <source>
        <dbReference type="ARBA" id="ARBA00023316"/>
    </source>
</evidence>
<keyword evidence="7 11" id="KW-0573">Peptidoglycan synthesis</keyword>
<dbReference type="InterPro" id="IPR011812">
    <property type="entry name" value="Pep_trsgly"/>
</dbReference>
<keyword evidence="5 11" id="KW-0812">Transmembrane</keyword>
<dbReference type="PATRIC" id="fig|84531.7.peg.4248"/>
<evidence type="ECO:0000256" key="7">
    <source>
        <dbReference type="ARBA" id="ARBA00022984"/>
    </source>
</evidence>
<dbReference type="GO" id="GO:0009274">
    <property type="term" value="C:peptidoglycan-based cell wall"/>
    <property type="evidence" value="ECO:0007669"/>
    <property type="project" value="InterPro"/>
</dbReference>
<keyword evidence="8 11" id="KW-1133">Transmembrane helix</keyword>
<keyword evidence="15" id="KW-1185">Reference proteome</keyword>
<keyword evidence="10 11" id="KW-0961">Cell wall biogenesis/degradation</keyword>
<evidence type="ECO:0000256" key="4">
    <source>
        <dbReference type="ARBA" id="ARBA00022679"/>
    </source>
</evidence>
<sequence>MQGLTDRVSAPRAGEPAAPAPRPRRLRRWLRWLIALPFLFLLASVLQVATLRFVDPPFSAFMMIRQLEAWGSGDFGFRIAHDWRDLEEMSSNVPVALVASEDQNFAEHFGFDLKAIEKARKNNARGRKVRGGSTISQQTAKNLFLWSGRSWIRKGVEAWYTLLIESMWSKHRIIEMYANFAEFGDGVYGAQAAARTYYRKDARQLGAAEAARMAAVLPNPKRYSISRPGPYVQRRAGAIQRQMRSIGGNGYLKQIE</sequence>
<dbReference type="KEGG" id="lab:LA76x_1488"/>
<dbReference type="KEGG" id="laq:GLA29479_4347"/>
<comment type="subcellular location">
    <subcellularLocation>
        <location evidence="11">Cell inner membrane</location>
        <topology evidence="11">Single-pass membrane protein</topology>
    </subcellularLocation>
</comment>
<dbReference type="EC" id="2.4.99.28" evidence="11"/>
<dbReference type="SUPFAM" id="SSF53955">
    <property type="entry name" value="Lysozyme-like"/>
    <property type="match status" value="1"/>
</dbReference>
<evidence type="ECO:0000313" key="15">
    <source>
        <dbReference type="Proteomes" id="UP000060787"/>
    </source>
</evidence>
<dbReference type="InterPro" id="IPR001264">
    <property type="entry name" value="Glyco_trans_51"/>
</dbReference>
<evidence type="ECO:0000256" key="11">
    <source>
        <dbReference type="HAMAP-Rule" id="MF_00766"/>
    </source>
</evidence>
<evidence type="ECO:0000256" key="8">
    <source>
        <dbReference type="ARBA" id="ARBA00022989"/>
    </source>
</evidence>
<dbReference type="GO" id="GO:0016763">
    <property type="term" value="F:pentosyltransferase activity"/>
    <property type="evidence" value="ECO:0007669"/>
    <property type="project" value="InterPro"/>
</dbReference>
<dbReference type="AlphaFoldDB" id="A0A0S2F7W8"/>
<protein>
    <recommendedName>
        <fullName evidence="11">Biosynthetic peptidoglycan transglycosylase</fullName>
        <ecNumber evidence="11">2.4.99.28</ecNumber>
    </recommendedName>
    <alternativeName>
        <fullName evidence="11">Glycan polymerase</fullName>
    </alternativeName>
    <alternativeName>
        <fullName evidence="11">Peptidoglycan glycosyltransferase MtgA</fullName>
        <shortName evidence="11">PGT</shortName>
    </alternativeName>
</protein>
<dbReference type="GO" id="GO:0008955">
    <property type="term" value="F:peptidoglycan glycosyltransferase activity"/>
    <property type="evidence" value="ECO:0007669"/>
    <property type="project" value="UniProtKB-UniRule"/>
</dbReference>
<keyword evidence="2 11" id="KW-0997">Cell inner membrane</keyword>
<dbReference type="InterPro" id="IPR036950">
    <property type="entry name" value="PBP_transglycosylase"/>
</dbReference>
<feature type="domain" description="Glycosyl transferase family 51" evidence="13">
    <location>
        <begin position="80"/>
        <end position="243"/>
    </location>
</feature>
<comment type="pathway">
    <text evidence="11">Cell wall biogenesis; peptidoglycan biosynthesis.</text>
</comment>
<dbReference type="GO" id="GO:0009252">
    <property type="term" value="P:peptidoglycan biosynthetic process"/>
    <property type="evidence" value="ECO:0007669"/>
    <property type="project" value="UniProtKB-UniRule"/>
</dbReference>
<feature type="transmembrane region" description="Helical" evidence="11">
    <location>
        <begin position="32"/>
        <end position="54"/>
    </location>
</feature>
<evidence type="ECO:0000256" key="1">
    <source>
        <dbReference type="ARBA" id="ARBA00022475"/>
    </source>
</evidence>
<dbReference type="NCBIfam" id="TIGR02070">
    <property type="entry name" value="mono_pep_trsgly"/>
    <property type="match status" value="1"/>
</dbReference>
<dbReference type="GO" id="GO:0071555">
    <property type="term" value="P:cell wall organization"/>
    <property type="evidence" value="ECO:0007669"/>
    <property type="project" value="UniProtKB-KW"/>
</dbReference>
<accession>A0A0S2F7W8</accession>
<dbReference type="PANTHER" id="PTHR30400:SF0">
    <property type="entry name" value="BIOSYNTHETIC PEPTIDOGLYCAN TRANSGLYCOSYLASE"/>
    <property type="match status" value="1"/>
</dbReference>
<keyword evidence="9 11" id="KW-0472">Membrane</keyword>
<dbReference type="GO" id="GO:0005886">
    <property type="term" value="C:plasma membrane"/>
    <property type="evidence" value="ECO:0007669"/>
    <property type="project" value="UniProtKB-SubCell"/>
</dbReference>
<dbReference type="eggNOG" id="COG0744">
    <property type="taxonomic scope" value="Bacteria"/>
</dbReference>
<reference evidence="14 15" key="1">
    <citation type="journal article" date="2015" name="BMC Genomics">
        <title>Comparative genomics and metabolic profiling of the genus Lysobacter.</title>
        <authorList>
            <person name="de Bruijn I."/>
            <person name="Cheng X."/>
            <person name="de Jager V."/>
            <person name="Exposito R.G."/>
            <person name="Watrous J."/>
            <person name="Patel N."/>
            <person name="Postma J."/>
            <person name="Dorrestein P.C."/>
            <person name="Kobayashi D."/>
            <person name="Raaijmakers J.M."/>
        </authorList>
    </citation>
    <scope>NUCLEOTIDE SEQUENCE [LARGE SCALE GENOMIC DNA]</scope>
    <source>
        <strain evidence="14 15">76</strain>
    </source>
</reference>
<comment type="similarity">
    <text evidence="11">Belongs to the glycosyltransferase 51 family.</text>
</comment>
<feature type="region of interest" description="Disordered" evidence="12">
    <location>
        <begin position="1"/>
        <end position="20"/>
    </location>
</feature>
<evidence type="ECO:0000256" key="2">
    <source>
        <dbReference type="ARBA" id="ARBA00022519"/>
    </source>
</evidence>
<organism evidence="14 15">
    <name type="scientific">Lysobacter antibioticus</name>
    <dbReference type="NCBI Taxonomy" id="84531"/>
    <lineage>
        <taxon>Bacteria</taxon>
        <taxon>Pseudomonadati</taxon>
        <taxon>Pseudomonadota</taxon>
        <taxon>Gammaproteobacteria</taxon>
        <taxon>Lysobacterales</taxon>
        <taxon>Lysobacteraceae</taxon>
        <taxon>Lysobacter</taxon>
    </lineage>
</organism>
<dbReference type="STRING" id="84531.LA76x_1488"/>
<evidence type="ECO:0000259" key="13">
    <source>
        <dbReference type="Pfam" id="PF00912"/>
    </source>
</evidence>
<keyword evidence="3 11" id="KW-0328">Glycosyltransferase</keyword>